<dbReference type="Gene3D" id="3.30.70.20">
    <property type="match status" value="1"/>
</dbReference>
<dbReference type="Proteomes" id="UP000000657">
    <property type="component" value="Chromosome"/>
</dbReference>
<gene>
    <name evidence="10" type="primary">fdxI</name>
    <name evidence="10" type="ordered locus">FRAAL3855</name>
</gene>
<dbReference type="PROSITE" id="PS51379">
    <property type="entry name" value="4FE4S_FER_2"/>
    <property type="match status" value="1"/>
</dbReference>
<dbReference type="HOGENOM" id="CLU_139698_0_3_11"/>
<evidence type="ECO:0000256" key="6">
    <source>
        <dbReference type="ARBA" id="ARBA00023004"/>
    </source>
</evidence>
<keyword evidence="2 8" id="KW-0813">Transport</keyword>
<dbReference type="EMBL" id="CT573213">
    <property type="protein sequence ID" value="CAJ62498.1"/>
    <property type="molecule type" value="Genomic_DNA"/>
</dbReference>
<evidence type="ECO:0000256" key="4">
    <source>
        <dbReference type="ARBA" id="ARBA00022723"/>
    </source>
</evidence>
<comment type="function">
    <text evidence="8">Ferredoxins are iron-sulfur proteins that transfer electrons in a wide variety of metabolic reactions.</text>
</comment>
<dbReference type="SUPFAM" id="SSF54862">
    <property type="entry name" value="4Fe-4S ferredoxins"/>
    <property type="match status" value="1"/>
</dbReference>
<dbReference type="PANTHER" id="PTHR42859">
    <property type="entry name" value="OXIDOREDUCTASE"/>
    <property type="match status" value="1"/>
</dbReference>
<keyword evidence="8" id="KW-0003">3Fe-4S</keyword>
<dbReference type="STRING" id="326424.FRAAL3855"/>
<dbReference type="InterPro" id="IPR017900">
    <property type="entry name" value="4Fe4S_Fe_S_CS"/>
</dbReference>
<dbReference type="PRINTS" id="PR00354">
    <property type="entry name" value="7FE8SFRDOXIN"/>
</dbReference>
<evidence type="ECO:0000256" key="5">
    <source>
        <dbReference type="ARBA" id="ARBA00022982"/>
    </source>
</evidence>
<reference evidence="10 11" key="1">
    <citation type="journal article" date="2007" name="Genome Res.">
        <title>Genome characteristics of facultatively symbiotic Frankia sp. strains reflect host range and host plant biogeography.</title>
        <authorList>
            <person name="Normand P."/>
            <person name="Lapierre P."/>
            <person name="Tisa L.S."/>
            <person name="Gogarten J.P."/>
            <person name="Alloisio N."/>
            <person name="Bagnarol E."/>
            <person name="Bassi C.A."/>
            <person name="Berry A.M."/>
            <person name="Bickhart D.M."/>
            <person name="Choisne N."/>
            <person name="Couloux A."/>
            <person name="Cournoyer B."/>
            <person name="Cruveiller S."/>
            <person name="Daubin V."/>
            <person name="Demange N."/>
            <person name="Francino M.P."/>
            <person name="Goltsman E."/>
            <person name="Huang Y."/>
            <person name="Kopp O.R."/>
            <person name="Labarre L."/>
            <person name="Lapidus A."/>
            <person name="Lavire C."/>
            <person name="Marechal J."/>
            <person name="Martinez M."/>
            <person name="Mastronunzio J.E."/>
            <person name="Mullin B.C."/>
            <person name="Niemann J."/>
            <person name="Pujic P."/>
            <person name="Rawnsley T."/>
            <person name="Rouy Z."/>
            <person name="Schenowitz C."/>
            <person name="Sellstedt A."/>
            <person name="Tavares F."/>
            <person name="Tomkins J.P."/>
            <person name="Vallenet D."/>
            <person name="Valverde C."/>
            <person name="Wall L.G."/>
            <person name="Wang Y."/>
            <person name="Medigue C."/>
            <person name="Benson D.R."/>
        </authorList>
    </citation>
    <scope>NUCLEOTIDE SEQUENCE [LARGE SCALE GENOMIC DNA]</scope>
    <source>
        <strain evidence="11">DSM 45986 / CECT 9034 / ACN14a</strain>
    </source>
</reference>
<dbReference type="InterPro" id="IPR050294">
    <property type="entry name" value="RnfB_subfamily"/>
</dbReference>
<evidence type="ECO:0000256" key="3">
    <source>
        <dbReference type="ARBA" id="ARBA00022485"/>
    </source>
</evidence>
<dbReference type="Pfam" id="PF00037">
    <property type="entry name" value="Fer4"/>
    <property type="match status" value="1"/>
</dbReference>
<dbReference type="KEGG" id="fal:FRAAL3855"/>
<feature type="domain" description="4Fe-4S ferredoxin-type" evidence="9">
    <location>
        <begin position="35"/>
        <end position="64"/>
    </location>
</feature>
<keyword evidence="6 8" id="KW-0408">Iron</keyword>
<keyword evidence="11" id="KW-1185">Reference proteome</keyword>
<keyword evidence="5 8" id="KW-0249">Electron transport</keyword>
<name>Q0RJ17_FRAAA</name>
<dbReference type="GO" id="GO:0051539">
    <property type="term" value="F:4 iron, 4 sulfur cluster binding"/>
    <property type="evidence" value="ECO:0007669"/>
    <property type="project" value="UniProtKB-UniRule"/>
</dbReference>
<dbReference type="GO" id="GO:0051538">
    <property type="term" value="F:3 iron, 4 sulfur cluster binding"/>
    <property type="evidence" value="ECO:0007669"/>
    <property type="project" value="UniProtKB-UniRule"/>
</dbReference>
<dbReference type="PANTHER" id="PTHR42859:SF2">
    <property type="entry name" value="FERREDOXIN"/>
    <property type="match status" value="1"/>
</dbReference>
<accession>Q0RJ17</accession>
<evidence type="ECO:0000313" key="10">
    <source>
        <dbReference type="EMBL" id="CAJ62498.1"/>
    </source>
</evidence>
<dbReference type="InterPro" id="IPR000813">
    <property type="entry name" value="7Fe_ferredoxin"/>
</dbReference>
<evidence type="ECO:0000256" key="8">
    <source>
        <dbReference type="RuleBase" id="RU365098"/>
    </source>
</evidence>
<dbReference type="GO" id="GO:0046872">
    <property type="term" value="F:metal ion binding"/>
    <property type="evidence" value="ECO:0007669"/>
    <property type="project" value="UniProtKB-UniRule"/>
</dbReference>
<comment type="cofactor">
    <cofactor evidence="8">
        <name>[3Fe-4S] cluster</name>
        <dbReference type="ChEBI" id="CHEBI:21137"/>
    </cofactor>
    <text evidence="8">Binds 1 [3Fe-4S] cluster.</text>
</comment>
<protein>
    <recommendedName>
        <fullName evidence="8">Ferredoxin</fullName>
    </recommendedName>
</protein>
<evidence type="ECO:0000256" key="2">
    <source>
        <dbReference type="ARBA" id="ARBA00022448"/>
    </source>
</evidence>
<evidence type="ECO:0000259" key="9">
    <source>
        <dbReference type="PROSITE" id="PS51379"/>
    </source>
</evidence>
<dbReference type="GO" id="GO:0009055">
    <property type="term" value="F:electron transfer activity"/>
    <property type="evidence" value="ECO:0007669"/>
    <property type="project" value="UniProtKB-UniRule"/>
</dbReference>
<evidence type="ECO:0000313" key="11">
    <source>
        <dbReference type="Proteomes" id="UP000000657"/>
    </source>
</evidence>
<dbReference type="InterPro" id="IPR017896">
    <property type="entry name" value="4Fe4S_Fe-S-bd"/>
</dbReference>
<organism evidence="10 11">
    <name type="scientific">Frankia alni (strain DSM 45986 / CECT 9034 / ACN14a)</name>
    <dbReference type="NCBI Taxonomy" id="326424"/>
    <lineage>
        <taxon>Bacteria</taxon>
        <taxon>Bacillati</taxon>
        <taxon>Actinomycetota</taxon>
        <taxon>Actinomycetes</taxon>
        <taxon>Frankiales</taxon>
        <taxon>Frankiaceae</taxon>
        <taxon>Frankia</taxon>
    </lineage>
</organism>
<comment type="cofactor">
    <cofactor evidence="1 8">
        <name>[4Fe-4S] cluster</name>
        <dbReference type="ChEBI" id="CHEBI:49883"/>
    </cofactor>
</comment>
<evidence type="ECO:0000256" key="1">
    <source>
        <dbReference type="ARBA" id="ARBA00001966"/>
    </source>
</evidence>
<keyword evidence="4 8" id="KW-0479">Metal-binding</keyword>
<sequence>MRAPMPYVITAACIDVKDGSCLEGCPADCIYEGDRKMYINPDECTECGACAVSCPVGAALSDDRVKAKDKEFIDSEAAFFTDILPGRDEPLGEPGGAARVGKIKADTPFIASYVK</sequence>
<dbReference type="AlphaFoldDB" id="Q0RJ17"/>
<evidence type="ECO:0000256" key="7">
    <source>
        <dbReference type="ARBA" id="ARBA00023014"/>
    </source>
</evidence>
<dbReference type="PROSITE" id="PS00198">
    <property type="entry name" value="4FE4S_FER_1"/>
    <property type="match status" value="1"/>
</dbReference>
<keyword evidence="7 8" id="KW-0411">Iron-sulfur</keyword>
<keyword evidence="3 8" id="KW-0004">4Fe-4S</keyword>
<dbReference type="eggNOG" id="COG1146">
    <property type="taxonomic scope" value="Bacteria"/>
</dbReference>
<proteinExistence type="predicted"/>